<feature type="transmembrane region" description="Helical" evidence="1">
    <location>
        <begin position="82"/>
        <end position="108"/>
    </location>
</feature>
<dbReference type="Proteomes" id="UP000023152">
    <property type="component" value="Unassembled WGS sequence"/>
</dbReference>
<gene>
    <name evidence="2" type="ORF">RFI_04952</name>
</gene>
<keyword evidence="1" id="KW-0472">Membrane</keyword>
<dbReference type="AlphaFoldDB" id="X6P201"/>
<keyword evidence="1" id="KW-1133">Transmembrane helix</keyword>
<evidence type="ECO:0008006" key="4">
    <source>
        <dbReference type="Google" id="ProtNLM"/>
    </source>
</evidence>
<proteinExistence type="predicted"/>
<feature type="transmembrane region" description="Helical" evidence="1">
    <location>
        <begin position="189"/>
        <end position="211"/>
    </location>
</feature>
<protein>
    <recommendedName>
        <fullName evidence="4">Vacuole membrane protein 1</fullName>
    </recommendedName>
</protein>
<comment type="caution">
    <text evidence="2">The sequence shown here is derived from an EMBL/GenBank/DDBJ whole genome shotgun (WGS) entry which is preliminary data.</text>
</comment>
<organism evidence="2 3">
    <name type="scientific">Reticulomyxa filosa</name>
    <dbReference type="NCBI Taxonomy" id="46433"/>
    <lineage>
        <taxon>Eukaryota</taxon>
        <taxon>Sar</taxon>
        <taxon>Rhizaria</taxon>
        <taxon>Retaria</taxon>
        <taxon>Foraminifera</taxon>
        <taxon>Monothalamids</taxon>
        <taxon>Reticulomyxidae</taxon>
        <taxon>Reticulomyxa</taxon>
    </lineage>
</organism>
<dbReference type="EMBL" id="ASPP01004436">
    <property type="protein sequence ID" value="ETO32163.1"/>
    <property type="molecule type" value="Genomic_DNA"/>
</dbReference>
<evidence type="ECO:0000313" key="2">
    <source>
        <dbReference type="EMBL" id="ETO32163.1"/>
    </source>
</evidence>
<keyword evidence="1" id="KW-0812">Transmembrane</keyword>
<name>X6P201_RETFI</name>
<evidence type="ECO:0000256" key="1">
    <source>
        <dbReference type="SAM" id="Phobius"/>
    </source>
</evidence>
<keyword evidence="3" id="KW-1185">Reference proteome</keyword>
<sequence length="248" mass="28994">MICRTRHEEKDSTVTYMGLLGKVIWPCFLWGSGTAIGEIPPYAVSLAASRAGKYNEQQWAETSANHWIDHMKKQMIHFLSKYGFWAVLAFAAYPNMAFDIIACGHFQMPFWKFFGATFIGKALIKVNLQAMFFIVVFHQHTLNWVIHQIHRCRLPSFARQVQLFVEMQRKALIETDQSNLQKQTSFLKIIWTIVIWIFMLVFIGSVIQAFAQQKQKEIDDKINEEWLNTSQHQNPEYQTIIVDNEKDK</sequence>
<reference evidence="2 3" key="1">
    <citation type="journal article" date="2013" name="Curr. Biol.">
        <title>The Genome of the Foraminiferan Reticulomyxa filosa.</title>
        <authorList>
            <person name="Glockner G."/>
            <person name="Hulsmann N."/>
            <person name="Schleicher M."/>
            <person name="Noegel A.A."/>
            <person name="Eichinger L."/>
            <person name="Gallinger C."/>
            <person name="Pawlowski J."/>
            <person name="Sierra R."/>
            <person name="Euteneuer U."/>
            <person name="Pillet L."/>
            <person name="Moustafa A."/>
            <person name="Platzer M."/>
            <person name="Groth M."/>
            <person name="Szafranski K."/>
            <person name="Schliwa M."/>
        </authorList>
    </citation>
    <scope>NUCLEOTIDE SEQUENCE [LARGE SCALE GENOMIC DNA]</scope>
</reference>
<accession>X6P201</accession>
<dbReference type="OrthoDB" id="2016540at2759"/>
<evidence type="ECO:0000313" key="3">
    <source>
        <dbReference type="Proteomes" id="UP000023152"/>
    </source>
</evidence>